<evidence type="ECO:0000256" key="5">
    <source>
        <dbReference type="ARBA" id="ARBA00023136"/>
    </source>
</evidence>
<keyword evidence="5 6" id="KW-0472">Membrane</keyword>
<dbReference type="Proteomes" id="UP001500454">
    <property type="component" value="Unassembled WGS sequence"/>
</dbReference>
<feature type="transmembrane region" description="Helical" evidence="6">
    <location>
        <begin position="84"/>
        <end position="104"/>
    </location>
</feature>
<feature type="transmembrane region" description="Helical" evidence="6">
    <location>
        <begin position="21"/>
        <end position="44"/>
    </location>
</feature>
<evidence type="ECO:0000313" key="7">
    <source>
        <dbReference type="EMBL" id="GAA4385154.1"/>
    </source>
</evidence>
<dbReference type="PANTHER" id="PTHR30213">
    <property type="entry name" value="INNER MEMBRANE PROTEIN YHJD"/>
    <property type="match status" value="1"/>
</dbReference>
<proteinExistence type="predicted"/>
<name>A0ABP8J535_9BACT</name>
<evidence type="ECO:0000256" key="4">
    <source>
        <dbReference type="ARBA" id="ARBA00022989"/>
    </source>
</evidence>
<evidence type="ECO:0000256" key="1">
    <source>
        <dbReference type="ARBA" id="ARBA00004651"/>
    </source>
</evidence>
<dbReference type="InterPro" id="IPR017039">
    <property type="entry name" value="Virul_fac_BrkB"/>
</dbReference>
<comment type="subcellular location">
    <subcellularLocation>
        <location evidence="1">Cell membrane</location>
        <topology evidence="1">Multi-pass membrane protein</topology>
    </subcellularLocation>
</comment>
<keyword evidence="3 6" id="KW-0812">Transmembrane</keyword>
<sequence>MLRRAGRELSAHDPLRLGAATAFFTTFALPPIIILFTAVLGSLYPASIVRAALVNKLSDLIGDSGAGLLDQIVMNVTNIERSRLVTALGTVFLLFVSTTLFVVIQNSLNDLWQVRPRPASGRLGLVVRERARSASLLLVTAVLAVAALVVDSLLHLMGDYIRGFDATFLYYVFQVLNLVASLLILAAWFGATFRNLSHARVPWPALWRGALLTAVLFELGQRALGVLLQPRNLGPIYGPAASVVLLLLFVFYSAMMFYFGASFTKAYAHYAGQPIRPKASGVRYRLVNLPDAEDEDK</sequence>
<keyword evidence="4 6" id="KW-1133">Transmembrane helix</keyword>
<accession>A0ABP8J535</accession>
<dbReference type="PANTHER" id="PTHR30213:SF1">
    <property type="entry name" value="INNER MEMBRANE PROTEIN YHJD"/>
    <property type="match status" value="1"/>
</dbReference>
<organism evidence="7 8">
    <name type="scientific">Hymenobacter koreensis</name>
    <dbReference type="NCBI Taxonomy" id="1084523"/>
    <lineage>
        <taxon>Bacteria</taxon>
        <taxon>Pseudomonadati</taxon>
        <taxon>Bacteroidota</taxon>
        <taxon>Cytophagia</taxon>
        <taxon>Cytophagales</taxon>
        <taxon>Hymenobacteraceae</taxon>
        <taxon>Hymenobacter</taxon>
    </lineage>
</organism>
<feature type="transmembrane region" description="Helical" evidence="6">
    <location>
        <begin position="236"/>
        <end position="259"/>
    </location>
</feature>
<keyword evidence="8" id="KW-1185">Reference proteome</keyword>
<gene>
    <name evidence="7" type="ORF">GCM10023186_28240</name>
</gene>
<dbReference type="EMBL" id="BAABHA010000010">
    <property type="protein sequence ID" value="GAA4385154.1"/>
    <property type="molecule type" value="Genomic_DNA"/>
</dbReference>
<evidence type="ECO:0000256" key="6">
    <source>
        <dbReference type="SAM" id="Phobius"/>
    </source>
</evidence>
<evidence type="ECO:0000256" key="3">
    <source>
        <dbReference type="ARBA" id="ARBA00022692"/>
    </source>
</evidence>
<protein>
    <recommendedName>
        <fullName evidence="9">YihY/virulence factor BrkB family protein</fullName>
    </recommendedName>
</protein>
<feature type="transmembrane region" description="Helical" evidence="6">
    <location>
        <begin position="205"/>
        <end position="224"/>
    </location>
</feature>
<feature type="transmembrane region" description="Helical" evidence="6">
    <location>
        <begin position="168"/>
        <end position="193"/>
    </location>
</feature>
<feature type="transmembrane region" description="Helical" evidence="6">
    <location>
        <begin position="136"/>
        <end position="156"/>
    </location>
</feature>
<evidence type="ECO:0000256" key="2">
    <source>
        <dbReference type="ARBA" id="ARBA00022475"/>
    </source>
</evidence>
<keyword evidence="2" id="KW-1003">Cell membrane</keyword>
<evidence type="ECO:0000313" key="8">
    <source>
        <dbReference type="Proteomes" id="UP001500454"/>
    </source>
</evidence>
<comment type="caution">
    <text evidence="7">The sequence shown here is derived from an EMBL/GenBank/DDBJ whole genome shotgun (WGS) entry which is preliminary data.</text>
</comment>
<evidence type="ECO:0008006" key="9">
    <source>
        <dbReference type="Google" id="ProtNLM"/>
    </source>
</evidence>
<reference evidence="8" key="1">
    <citation type="journal article" date="2019" name="Int. J. Syst. Evol. Microbiol.">
        <title>The Global Catalogue of Microorganisms (GCM) 10K type strain sequencing project: providing services to taxonomists for standard genome sequencing and annotation.</title>
        <authorList>
            <consortium name="The Broad Institute Genomics Platform"/>
            <consortium name="The Broad Institute Genome Sequencing Center for Infectious Disease"/>
            <person name="Wu L."/>
            <person name="Ma J."/>
        </authorList>
    </citation>
    <scope>NUCLEOTIDE SEQUENCE [LARGE SCALE GENOMIC DNA]</scope>
    <source>
        <strain evidence="8">JCM 17924</strain>
    </source>
</reference>
<dbReference type="PIRSF" id="PIRSF035875">
    <property type="entry name" value="RNase_BN"/>
    <property type="match status" value="1"/>
</dbReference>
<dbReference type="Pfam" id="PF03631">
    <property type="entry name" value="Virul_fac_BrkB"/>
    <property type="match status" value="1"/>
</dbReference>